<evidence type="ECO:0000259" key="1">
    <source>
        <dbReference type="Pfam" id="PF00206"/>
    </source>
</evidence>
<accession>A0A383F632</accession>
<evidence type="ECO:0000313" key="2">
    <source>
        <dbReference type="EMBL" id="SVE63835.1"/>
    </source>
</evidence>
<dbReference type="GO" id="GO:0005829">
    <property type="term" value="C:cytosol"/>
    <property type="evidence" value="ECO:0007669"/>
    <property type="project" value="TreeGrafter"/>
</dbReference>
<proteinExistence type="predicted"/>
<dbReference type="PANTHER" id="PTHR43814:SF1">
    <property type="entry name" value="ARGININOSUCCINATE LYASE"/>
    <property type="match status" value="1"/>
</dbReference>
<dbReference type="InterPro" id="IPR022761">
    <property type="entry name" value="Fumarate_lyase_N"/>
</dbReference>
<dbReference type="InterPro" id="IPR008948">
    <property type="entry name" value="L-Aspartase-like"/>
</dbReference>
<organism evidence="2">
    <name type="scientific">marine metagenome</name>
    <dbReference type="NCBI Taxonomy" id="408172"/>
    <lineage>
        <taxon>unclassified sequences</taxon>
        <taxon>metagenomes</taxon>
        <taxon>ecological metagenomes</taxon>
    </lineage>
</organism>
<name>A0A383F632_9ZZZZ</name>
<dbReference type="InterPro" id="IPR024083">
    <property type="entry name" value="Fumarase/histidase_N"/>
</dbReference>
<dbReference type="GO" id="GO:0004056">
    <property type="term" value="F:argininosuccinate lyase activity"/>
    <property type="evidence" value="ECO:0007669"/>
    <property type="project" value="InterPro"/>
</dbReference>
<dbReference type="InterPro" id="IPR000362">
    <property type="entry name" value="Fumarate_lyase_fam"/>
</dbReference>
<dbReference type="Gene3D" id="1.10.275.10">
    <property type="entry name" value="Fumarase/aspartase (N-terminal domain)"/>
    <property type="match status" value="1"/>
</dbReference>
<dbReference type="FunFam" id="1.10.275.10:FF:000002">
    <property type="entry name" value="Argininosuccinate lyase"/>
    <property type="match status" value="1"/>
</dbReference>
<gene>
    <name evidence="2" type="ORF">METZ01_LOCUS516689</name>
</gene>
<dbReference type="PRINTS" id="PR00149">
    <property type="entry name" value="FUMRATELYASE"/>
</dbReference>
<protein>
    <recommendedName>
        <fullName evidence="1">Fumarate lyase N-terminal domain-containing protein</fullName>
    </recommendedName>
</protein>
<dbReference type="Gene3D" id="1.20.200.10">
    <property type="entry name" value="Fumarase/aspartase (Central domain)"/>
    <property type="match status" value="1"/>
</dbReference>
<dbReference type="SUPFAM" id="SSF48557">
    <property type="entry name" value="L-aspartase-like"/>
    <property type="match status" value="1"/>
</dbReference>
<feature type="non-terminal residue" evidence="2">
    <location>
        <position position="190"/>
    </location>
</feature>
<dbReference type="AlphaFoldDB" id="A0A383F632"/>
<dbReference type="Pfam" id="PF00206">
    <property type="entry name" value="Lyase_1"/>
    <property type="match status" value="1"/>
</dbReference>
<dbReference type="EMBL" id="UINC01231344">
    <property type="protein sequence ID" value="SVE63835.1"/>
    <property type="molecule type" value="Genomic_DNA"/>
</dbReference>
<dbReference type="PRINTS" id="PR00145">
    <property type="entry name" value="ARGSUCLYASE"/>
</dbReference>
<sequence>MMDKSKLWSGRFDGETSNLTEVFTASQHFDRRLAEYDLAGTMAHVRMLQACSVITPGDSEEILMGLRQIIEEIREHRFPWRVEHEDVHMNIEVRLIELIGDAGKKVHTGRSRNDQVATDLRLFVRAAIDQILQAISALQSALVDVADREADTTMPGLTHLQSAQPVTAGHHLLAWVEMLERDWQRCGDCR</sequence>
<reference evidence="2" key="1">
    <citation type="submission" date="2018-05" db="EMBL/GenBank/DDBJ databases">
        <authorList>
            <person name="Lanie J.A."/>
            <person name="Ng W.-L."/>
            <person name="Kazmierczak K.M."/>
            <person name="Andrzejewski T.M."/>
            <person name="Davidsen T.M."/>
            <person name="Wayne K.J."/>
            <person name="Tettelin H."/>
            <person name="Glass J.I."/>
            <person name="Rusch D."/>
            <person name="Podicherti R."/>
            <person name="Tsui H.-C.T."/>
            <person name="Winkler M.E."/>
        </authorList>
    </citation>
    <scope>NUCLEOTIDE SEQUENCE</scope>
</reference>
<dbReference type="GO" id="GO:0042450">
    <property type="term" value="P:L-arginine biosynthetic process via ornithine"/>
    <property type="evidence" value="ECO:0007669"/>
    <property type="project" value="InterPro"/>
</dbReference>
<dbReference type="PANTHER" id="PTHR43814">
    <property type="entry name" value="ARGININOSUCCINATE LYASE"/>
    <property type="match status" value="1"/>
</dbReference>
<dbReference type="InterPro" id="IPR009049">
    <property type="entry name" value="Argininosuccinate_lyase"/>
</dbReference>
<feature type="domain" description="Fumarate lyase N-terminal" evidence="1">
    <location>
        <begin position="10"/>
        <end position="186"/>
    </location>
</feature>